<gene>
    <name evidence="2" type="ORF">CJ235_10495</name>
</gene>
<reference evidence="2 3" key="1">
    <citation type="submission" date="2017-09" db="EMBL/GenBank/DDBJ databases">
        <title>Bacterial strain isolated from the female urinary microbiota.</title>
        <authorList>
            <person name="Thomas-White K."/>
            <person name="Kumar N."/>
            <person name="Forster S."/>
            <person name="Putonti C."/>
            <person name="Lawley T."/>
            <person name="Wolfe A.J."/>
        </authorList>
    </citation>
    <scope>NUCLEOTIDE SEQUENCE [LARGE SCALE GENOMIC DNA]</scope>
    <source>
        <strain evidence="2 3">UMB0834</strain>
    </source>
</reference>
<sequence length="71" mass="8238">MALCCNMLSNQQNHLQRCANMGYLPLTIYECSSIEILRKEDYSMRVIDKHLKRSVSTISHIFKRNMTEGAT</sequence>
<dbReference type="InterPro" id="IPR025246">
    <property type="entry name" value="IS30-like_HTH"/>
</dbReference>
<evidence type="ECO:0000313" key="2">
    <source>
        <dbReference type="EMBL" id="PMC17435.1"/>
    </source>
</evidence>
<evidence type="ECO:0000313" key="3">
    <source>
        <dbReference type="Proteomes" id="UP000235748"/>
    </source>
</evidence>
<name>A0A2N6QD31_9STAP</name>
<evidence type="ECO:0000259" key="1">
    <source>
        <dbReference type="Pfam" id="PF13936"/>
    </source>
</evidence>
<proteinExistence type="predicted"/>
<dbReference type="AlphaFoldDB" id="A0A2N6QD31"/>
<organism evidence="2 3">
    <name type="scientific">Staphylococcus pettenkoferi</name>
    <dbReference type="NCBI Taxonomy" id="170573"/>
    <lineage>
        <taxon>Bacteria</taxon>
        <taxon>Bacillati</taxon>
        <taxon>Bacillota</taxon>
        <taxon>Bacilli</taxon>
        <taxon>Bacillales</taxon>
        <taxon>Staphylococcaceae</taxon>
        <taxon>Staphylococcus</taxon>
    </lineage>
</organism>
<accession>A0A2N6QD31</accession>
<dbReference type="EMBL" id="PNGG01000007">
    <property type="protein sequence ID" value="PMC17435.1"/>
    <property type="molecule type" value="Genomic_DNA"/>
</dbReference>
<dbReference type="Gene3D" id="1.10.10.60">
    <property type="entry name" value="Homeodomain-like"/>
    <property type="match status" value="1"/>
</dbReference>
<protein>
    <submittedName>
        <fullName evidence="2">Helix-turn-helix domain-containing protein</fullName>
    </submittedName>
</protein>
<dbReference type="Pfam" id="PF13936">
    <property type="entry name" value="HTH_38"/>
    <property type="match status" value="1"/>
</dbReference>
<feature type="domain" description="Transposase IS30-like HTH" evidence="1">
    <location>
        <begin position="26"/>
        <end position="65"/>
    </location>
</feature>
<comment type="caution">
    <text evidence="2">The sequence shown here is derived from an EMBL/GenBank/DDBJ whole genome shotgun (WGS) entry which is preliminary data.</text>
</comment>
<dbReference type="Proteomes" id="UP000235748">
    <property type="component" value="Unassembled WGS sequence"/>
</dbReference>